<dbReference type="InterPro" id="IPR015421">
    <property type="entry name" value="PyrdxlP-dep_Trfase_major"/>
</dbReference>
<dbReference type="EMBL" id="CP002390">
    <property type="protein sequence ID" value="EFE28188.2"/>
    <property type="molecule type" value="Genomic_DNA"/>
</dbReference>
<feature type="domain" description="Orn/Lys/Arg decarboxylase C-terminal" evidence="7">
    <location>
        <begin position="409"/>
        <end position="448"/>
    </location>
</feature>
<dbReference type="eggNOG" id="COG1982">
    <property type="taxonomic scope" value="Bacteria"/>
</dbReference>
<evidence type="ECO:0000313" key="9">
    <source>
        <dbReference type="Proteomes" id="UP000007468"/>
    </source>
</evidence>
<dbReference type="PATRIC" id="fig|546269.5.peg.559"/>
<dbReference type="InterPro" id="IPR008286">
    <property type="entry name" value="Prn/Lys/Arg_de-COase_C"/>
</dbReference>
<dbReference type="InterPro" id="IPR000310">
    <property type="entry name" value="Orn/Lys/Arg_deCO2ase_major_dom"/>
</dbReference>
<dbReference type="EC" id="4.1.1.19" evidence="8"/>
<dbReference type="Pfam" id="PF03711">
    <property type="entry name" value="OKR_DC_1_C"/>
    <property type="match status" value="1"/>
</dbReference>
<dbReference type="PANTHER" id="PTHR43277:SF4">
    <property type="entry name" value="ARGININE DECARBOXYLASE"/>
    <property type="match status" value="1"/>
</dbReference>
<keyword evidence="3" id="KW-0210">Decarboxylase</keyword>
<sequence>MHIKMILEKLQFENKNKIPMHMPGHKRNLSLSGEATYLSKLAADCDITEIDGFDDLHDADGILKDSMKRASYLWSCEETHYLVNGSTVGILSGIYGATKPGDTILVARNCHKSVYHAIEVFGLNPIYFLPEIDELTGSCAEVSYETVEKLLFRYPEIKLVLITSPTYEGIVTDIEKIVSVAHQKNIPVMIDEAHGSHLGFGYQFPNNAIQMGADIVVHSLHKTLPSLTQTAAIHRNSNRISKERLQNAISIFETSSPSYLLLASIDGCVELMIREKEKLFLNWRNRLNSFKKRIEKMQNLVLLENEIKKNRQVLYDDSKIVISCKNTNLTGIELMELLRKKYHIELEMASIDYVVAMTGMGDTDVSMEKFAEALLEIDESCEKRNFEQKSFAQFTIPRKFMNIRDIALCNSGFVTLEKLCSENVSAEYIWAYPPGIPLIVPGEHFDDVLISNMIHYQKSGISLKSSTGRFPNEICVVELLKNDRI</sequence>
<gene>
    <name evidence="8" type="primary">speA</name>
    <name evidence="8" type="ordered locus">HMPREF0389_00102</name>
</gene>
<evidence type="ECO:0000259" key="6">
    <source>
        <dbReference type="Pfam" id="PF01276"/>
    </source>
</evidence>
<dbReference type="STRING" id="546269.HMPREF0389_00102"/>
<evidence type="ECO:0000256" key="1">
    <source>
        <dbReference type="ARBA" id="ARBA00001933"/>
    </source>
</evidence>
<protein>
    <submittedName>
        <fullName evidence="8">Arginine 2-monooxygenase</fullName>
        <ecNumber evidence="8">4.1.1.19</ecNumber>
    </submittedName>
</protein>
<evidence type="ECO:0000256" key="5">
    <source>
        <dbReference type="ARBA" id="ARBA00023239"/>
    </source>
</evidence>
<dbReference type="GO" id="GO:0008792">
    <property type="term" value="F:arginine decarboxylase activity"/>
    <property type="evidence" value="ECO:0007669"/>
    <property type="project" value="UniProtKB-EC"/>
</dbReference>
<dbReference type="PANTHER" id="PTHR43277">
    <property type="entry name" value="ARGININE DECARBOXYLASE"/>
    <property type="match status" value="1"/>
</dbReference>
<dbReference type="HOGENOM" id="CLU_025925_2_1_9"/>
<proteinExistence type="inferred from homology"/>
<keyword evidence="9" id="KW-1185">Reference proteome</keyword>
<dbReference type="Pfam" id="PF01276">
    <property type="entry name" value="OKR_DC_1"/>
    <property type="match status" value="1"/>
</dbReference>
<dbReference type="Gene3D" id="3.90.105.10">
    <property type="entry name" value="Molybdopterin biosynthesis moea protein, domain 2"/>
    <property type="match status" value="1"/>
</dbReference>
<comment type="similarity">
    <text evidence="2">Belongs to the Orn/Lys/Arg decarboxylase class-I family.</text>
</comment>
<evidence type="ECO:0000259" key="7">
    <source>
        <dbReference type="Pfam" id="PF03711"/>
    </source>
</evidence>
<dbReference type="InterPro" id="IPR015424">
    <property type="entry name" value="PyrdxlP-dep_Trfase"/>
</dbReference>
<evidence type="ECO:0000256" key="2">
    <source>
        <dbReference type="ARBA" id="ARBA00010671"/>
    </source>
</evidence>
<feature type="domain" description="Orn/Lys/Arg decarboxylases family 1 pyridoxal-P attachment site" evidence="6">
    <location>
        <begin position="11"/>
        <end position="303"/>
    </location>
</feature>
<accession>D6GR97</accession>
<dbReference type="Proteomes" id="UP000007468">
    <property type="component" value="Chromosome"/>
</dbReference>
<dbReference type="Gene3D" id="3.40.640.10">
    <property type="entry name" value="Type I PLP-dependent aspartate aminotransferase-like (Major domain)"/>
    <property type="match status" value="1"/>
</dbReference>
<keyword evidence="4" id="KW-0663">Pyridoxal phosphate</keyword>
<evidence type="ECO:0000256" key="4">
    <source>
        <dbReference type="ARBA" id="ARBA00022898"/>
    </source>
</evidence>
<dbReference type="SUPFAM" id="SSF53383">
    <property type="entry name" value="PLP-dependent transferases"/>
    <property type="match status" value="1"/>
</dbReference>
<keyword evidence="5 8" id="KW-0456">Lyase</keyword>
<evidence type="ECO:0000256" key="3">
    <source>
        <dbReference type="ARBA" id="ARBA00022793"/>
    </source>
</evidence>
<dbReference type="InterPro" id="IPR052357">
    <property type="entry name" value="Orn_Lys_Arg_decarboxylase-I"/>
</dbReference>
<name>D6GR97_FILAD</name>
<evidence type="ECO:0000313" key="8">
    <source>
        <dbReference type="EMBL" id="EFE28188.2"/>
    </source>
</evidence>
<dbReference type="KEGG" id="faa:HMPREF0389_00102"/>
<comment type="cofactor">
    <cofactor evidence="1">
        <name>pyridoxal 5'-phosphate</name>
        <dbReference type="ChEBI" id="CHEBI:597326"/>
    </cofactor>
</comment>
<dbReference type="AlphaFoldDB" id="D6GR97"/>
<reference evidence="9" key="1">
    <citation type="submission" date="2010-12" db="EMBL/GenBank/DDBJ databases">
        <title>The genome sequence of Filifactor alocis strain ATCC 35896.</title>
        <authorList>
            <consortium name="The Broad Institute Genome Sequencing Platform"/>
            <person name="Ward D."/>
            <person name="Earl A."/>
            <person name="Feldgarden M."/>
            <person name="Young S.K."/>
            <person name="Gargeya S."/>
            <person name="Zeng Q."/>
            <person name="Alvarado L."/>
            <person name="Berlin A."/>
            <person name="Bochicchio J."/>
            <person name="Chapman S.B."/>
            <person name="Chen Z."/>
            <person name="Freedman E."/>
            <person name="Gellesch M."/>
            <person name="Goldberg J."/>
            <person name="Griggs A."/>
            <person name="Gujja S."/>
            <person name="Heilman E."/>
            <person name="Heiman D."/>
            <person name="Howarth C."/>
            <person name="Mehta T."/>
            <person name="Neiman D."/>
            <person name="Pearson M."/>
            <person name="Roberts A."/>
            <person name="Saif S."/>
            <person name="Shea T."/>
            <person name="Shenoy N."/>
            <person name="Sisk P."/>
            <person name="Stolte C."/>
            <person name="Sykes S."/>
            <person name="White J."/>
            <person name="Yandava C."/>
            <person name="Izard J."/>
            <person name="Blanton J.M."/>
            <person name="Baranova O.V."/>
            <person name="Tanner A.C."/>
            <person name="Dewhirst F.E."/>
            <person name="Haas B."/>
            <person name="Nusbaum C."/>
            <person name="Birren B."/>
        </authorList>
    </citation>
    <scope>NUCLEOTIDE SEQUENCE [LARGE SCALE GENOMIC DNA]</scope>
    <source>
        <strain evidence="9">ATCC 35896 / D40 B5</strain>
    </source>
</reference>
<organism evidence="8 9">
    <name type="scientific">Filifactor alocis (strain ATCC 35896 / CCUG 47790 / D40 B5)</name>
    <name type="common">Fusobacterium alocis</name>
    <dbReference type="NCBI Taxonomy" id="546269"/>
    <lineage>
        <taxon>Bacteria</taxon>
        <taxon>Bacillati</taxon>
        <taxon>Bacillota</taxon>
        <taxon>Clostridia</taxon>
        <taxon>Peptostreptococcales</taxon>
        <taxon>Filifactoraceae</taxon>
        <taxon>Filifactor</taxon>
    </lineage>
</organism>